<feature type="region of interest" description="Disordered" evidence="1">
    <location>
        <begin position="86"/>
        <end position="105"/>
    </location>
</feature>
<reference evidence="2" key="2">
    <citation type="submission" date="2020-11" db="EMBL/GenBank/DDBJ databases">
        <authorList>
            <consortium name="DOE Joint Genome Institute"/>
            <person name="Kuo A."/>
            <person name="Miyauchi S."/>
            <person name="Kiss E."/>
            <person name="Drula E."/>
            <person name="Kohler A."/>
            <person name="Sanchez-Garcia M."/>
            <person name="Andreopoulos B."/>
            <person name="Barry K.W."/>
            <person name="Bonito G."/>
            <person name="Buee M."/>
            <person name="Carver A."/>
            <person name="Chen C."/>
            <person name="Cichocki N."/>
            <person name="Clum A."/>
            <person name="Culley D."/>
            <person name="Crous P.W."/>
            <person name="Fauchery L."/>
            <person name="Girlanda M."/>
            <person name="Hayes R."/>
            <person name="Keri Z."/>
            <person name="Labutti K."/>
            <person name="Lipzen A."/>
            <person name="Lombard V."/>
            <person name="Magnuson J."/>
            <person name="Maillard F."/>
            <person name="Morin E."/>
            <person name="Murat C."/>
            <person name="Nolan M."/>
            <person name="Ohm R."/>
            <person name="Pangilinan J."/>
            <person name="Pereira M."/>
            <person name="Perotto S."/>
            <person name="Peter M."/>
            <person name="Riley R."/>
            <person name="Sitrit Y."/>
            <person name="Stielow B."/>
            <person name="Szollosi G."/>
            <person name="Zifcakova L."/>
            <person name="Stursova M."/>
            <person name="Spatafora J.W."/>
            <person name="Tedersoo L."/>
            <person name="Vaario L.-M."/>
            <person name="Yamada A."/>
            <person name="Yan M."/>
            <person name="Wang P."/>
            <person name="Xu J."/>
            <person name="Bruns T."/>
            <person name="Baldrian P."/>
            <person name="Vilgalys R."/>
            <person name="Henrissat B."/>
            <person name="Grigoriev I.V."/>
            <person name="Hibbett D."/>
            <person name="Nagy L.G."/>
            <person name="Martin F.M."/>
        </authorList>
    </citation>
    <scope>NUCLEOTIDE SEQUENCE</scope>
    <source>
        <strain evidence="2">UH-Tt-Lm1</strain>
    </source>
</reference>
<dbReference type="OrthoDB" id="2418900at2759"/>
<comment type="caution">
    <text evidence="2">The sequence shown here is derived from an EMBL/GenBank/DDBJ whole genome shotgun (WGS) entry which is preliminary data.</text>
</comment>
<evidence type="ECO:0000256" key="1">
    <source>
        <dbReference type="SAM" id="MobiDB-lite"/>
    </source>
</evidence>
<dbReference type="AlphaFoldDB" id="A0A9P6L530"/>
<feature type="region of interest" description="Disordered" evidence="1">
    <location>
        <begin position="129"/>
        <end position="175"/>
    </location>
</feature>
<accession>A0A9P6L530</accession>
<reference evidence="2" key="1">
    <citation type="journal article" date="2020" name="Nat. Commun.">
        <title>Large-scale genome sequencing of mycorrhizal fungi provides insights into the early evolution of symbiotic traits.</title>
        <authorList>
            <person name="Miyauchi S."/>
            <person name="Kiss E."/>
            <person name="Kuo A."/>
            <person name="Drula E."/>
            <person name="Kohler A."/>
            <person name="Sanchez-Garcia M."/>
            <person name="Morin E."/>
            <person name="Andreopoulos B."/>
            <person name="Barry K.W."/>
            <person name="Bonito G."/>
            <person name="Buee M."/>
            <person name="Carver A."/>
            <person name="Chen C."/>
            <person name="Cichocki N."/>
            <person name="Clum A."/>
            <person name="Culley D."/>
            <person name="Crous P.W."/>
            <person name="Fauchery L."/>
            <person name="Girlanda M."/>
            <person name="Hayes R.D."/>
            <person name="Keri Z."/>
            <person name="LaButti K."/>
            <person name="Lipzen A."/>
            <person name="Lombard V."/>
            <person name="Magnuson J."/>
            <person name="Maillard F."/>
            <person name="Murat C."/>
            <person name="Nolan M."/>
            <person name="Ohm R.A."/>
            <person name="Pangilinan J."/>
            <person name="Pereira M.F."/>
            <person name="Perotto S."/>
            <person name="Peter M."/>
            <person name="Pfister S."/>
            <person name="Riley R."/>
            <person name="Sitrit Y."/>
            <person name="Stielow J.B."/>
            <person name="Szollosi G."/>
            <person name="Zifcakova L."/>
            <person name="Stursova M."/>
            <person name="Spatafora J.W."/>
            <person name="Tedersoo L."/>
            <person name="Vaario L.M."/>
            <person name="Yamada A."/>
            <person name="Yan M."/>
            <person name="Wang P."/>
            <person name="Xu J."/>
            <person name="Bruns T."/>
            <person name="Baldrian P."/>
            <person name="Vilgalys R."/>
            <person name="Dunand C."/>
            <person name="Henrissat B."/>
            <person name="Grigoriev I.V."/>
            <person name="Hibbett D."/>
            <person name="Nagy L.G."/>
            <person name="Martin F.M."/>
        </authorList>
    </citation>
    <scope>NUCLEOTIDE SEQUENCE</scope>
    <source>
        <strain evidence="2">UH-Tt-Lm1</strain>
    </source>
</reference>
<dbReference type="Proteomes" id="UP000736335">
    <property type="component" value="Unassembled WGS sequence"/>
</dbReference>
<evidence type="ECO:0000313" key="3">
    <source>
        <dbReference type="Proteomes" id="UP000736335"/>
    </source>
</evidence>
<gene>
    <name evidence="2" type="ORF">BJ322DRAFT_1022473</name>
</gene>
<dbReference type="EMBL" id="WIUZ02000011">
    <property type="protein sequence ID" value="KAF9782957.1"/>
    <property type="molecule type" value="Genomic_DNA"/>
</dbReference>
<organism evidence="2 3">
    <name type="scientific">Thelephora terrestris</name>
    <dbReference type="NCBI Taxonomy" id="56493"/>
    <lineage>
        <taxon>Eukaryota</taxon>
        <taxon>Fungi</taxon>
        <taxon>Dikarya</taxon>
        <taxon>Basidiomycota</taxon>
        <taxon>Agaricomycotina</taxon>
        <taxon>Agaricomycetes</taxon>
        <taxon>Thelephorales</taxon>
        <taxon>Thelephoraceae</taxon>
        <taxon>Thelephora</taxon>
    </lineage>
</organism>
<protein>
    <submittedName>
        <fullName evidence="2">Uncharacterized protein</fullName>
    </submittedName>
</protein>
<feature type="compositionally biased region" description="Acidic residues" evidence="1">
    <location>
        <begin position="132"/>
        <end position="144"/>
    </location>
</feature>
<proteinExistence type="predicted"/>
<keyword evidence="3" id="KW-1185">Reference proteome</keyword>
<sequence>MHQQPNRLCRGCGKYFRPASNAQPRYPDNIPTPQHTSTPPPSMPRRSDMSEMTYLDIEMTDVMSETTHLDVEMNDTCIEEQDLLSTDHELNPSPSPSVMANSHNTDGLSSYDDLLETIPDHLASPIIIGSDTDTDLSDSDDDPNLSDHDDDTRQICQDSATPPANQDAPIAESGGKPFVVKFGGRAGETVGADDRHLAYTQYSQDLQAEDAPCEWAPFSSRVDWEIARWAKLRGPSSTALSELLGIDGLASALGLSYSSANELNQIIDRKLPSGLPEFVREEVTLAGQTYEFYHRDILQCIRTLYGDPELANFLVHAPERHFTGPDKETRMYSEMHTGKWWWTRQVELENEFGGVTIVPLLISSDKTRVVMFGTKSAYPVYLTIGNIPKELRRKPSRRTHVLLGYLPTTPLHHVSSTASRRRMVANLFHYCMSRILAPLKQLATTGPIEMSTGNGVIRRTFPIFACFIGDYPEQVLVSGCKTGDCPKCPTKQPEMGEFKEDNDEYRDLAEILEALATFEKDPAGYSAACSEAGIKPIVHPFWQDLPYSDIYLGITPDVLHQLYQGVMKHLMSWVTAAFGEKELDARCKSLPPNHNIRSFSKGITSLSRVTGKEHADMCRILLGLVVDLKLSNGSSPIPLIRAIRSLLDFLYLSQYPIHTSETLRLLHQSLERFHENKHIFIELGIRNNFNLPKLHSLLHYVHSIKTFGTTDNYNTEYTERLHIDLAKDAYRATNHRDEYAQMTAWLQRKEKVLRHESYLKWRHTPRSTIVLRSTDTTYNGTLTVTKWPSVRTVSFDDIISKHGARFFREALRRYSVLAQHSGPPLTRSQLERKILYTKLPFTTVSVYHRLKFTAPGDTTSAKRVTMDSIRAQPERRTKKGKRIPPRFDTALLTVGSSEDTGMQGYRVGQVRVVFALPSDMDGVSTGLLAYVEWFTKFTASDHNHEMFKLTRCLEGGKRIASIVPVSTIRRSVHLFPKFGPAVPDGWSSDNVLDNCKVLSKKLLAAKSVARKDREMGSLLGWGSGFRRQGQRLVEAMEKVMKKKARGGSPVHMPWGIRRQIFTFPGPGKHGVAGQDVQAVLYGEWR</sequence>
<name>A0A9P6L530_9AGAM</name>
<feature type="compositionally biased region" description="Polar residues" evidence="1">
    <location>
        <begin position="154"/>
        <end position="164"/>
    </location>
</feature>
<evidence type="ECO:0000313" key="2">
    <source>
        <dbReference type="EMBL" id="KAF9782957.1"/>
    </source>
</evidence>
<dbReference type="InterPro" id="IPR041078">
    <property type="entry name" value="Plavaka"/>
</dbReference>
<feature type="compositionally biased region" description="Polar residues" evidence="1">
    <location>
        <begin position="96"/>
        <end position="105"/>
    </location>
</feature>
<feature type="region of interest" description="Disordered" evidence="1">
    <location>
        <begin position="20"/>
        <end position="47"/>
    </location>
</feature>
<dbReference type="Pfam" id="PF18759">
    <property type="entry name" value="Plavaka"/>
    <property type="match status" value="1"/>
</dbReference>